<feature type="compositionally biased region" description="Polar residues" evidence="1">
    <location>
        <begin position="369"/>
        <end position="386"/>
    </location>
</feature>
<feature type="region of interest" description="Disordered" evidence="1">
    <location>
        <begin position="350"/>
        <end position="415"/>
    </location>
</feature>
<proteinExistence type="predicted"/>
<accession>A0A8J1U1L7</accession>
<evidence type="ECO:0000313" key="4">
    <source>
        <dbReference type="EMBL" id="CAH1791689.1"/>
    </source>
</evidence>
<dbReference type="AlphaFoldDB" id="A0A8J1U1L7"/>
<reference evidence="4" key="1">
    <citation type="submission" date="2022-03" db="EMBL/GenBank/DDBJ databases">
        <authorList>
            <person name="Martin C."/>
        </authorList>
    </citation>
    <scope>NUCLEOTIDE SEQUENCE</scope>
</reference>
<keyword evidence="2" id="KW-0812">Transmembrane</keyword>
<dbReference type="EMBL" id="CAIIXF020000008">
    <property type="protein sequence ID" value="CAH1791689.1"/>
    <property type="molecule type" value="Genomic_DNA"/>
</dbReference>
<feature type="compositionally biased region" description="Polar residues" evidence="1">
    <location>
        <begin position="401"/>
        <end position="415"/>
    </location>
</feature>
<sequence length="415" mass="45317">MWLLAMCVVLLLSMVNVSNGSFLDYCNMTVTIFSQYQTFDLNNYLDDVQYEDGEKITCDVTFVAASPDTKLSIKFPSYEIAVDGNTGNDIYISSYFPGGPRVRDDDGITVYDLLAKEYLLGNKYSRWAGEKTTKFDFSSISDSGLSSKEYVYYKEDLGEMKDMEAAKEFAKNSKVLISYKGEPSKDSFSLVVGLMKGSIPTTTIPFLPKLPDTDFNQYPDMPDDSSVQYNSGGTTVQNTVLYPIVGVVVFVVLLLSIGLRLYIRSRRIMAAQQNARVRSWLFTEFLRAAILRQATTSEDHDILVANAEGGVEDPTPMNANRTPTGAMPAPPAYETVIEEGNKFLPPSYEAAMSPVTPQGASAGPVPQSDVASQATTEPSINVTTEASVDVTGATQPLVHGPQSNANSDLQQGPIV</sequence>
<feature type="transmembrane region" description="Helical" evidence="2">
    <location>
        <begin position="240"/>
        <end position="263"/>
    </location>
</feature>
<gene>
    <name evidence="4" type="ORF">OFUS_LOCUS16746</name>
</gene>
<evidence type="ECO:0000256" key="3">
    <source>
        <dbReference type="SAM" id="SignalP"/>
    </source>
</evidence>
<keyword evidence="3" id="KW-0732">Signal</keyword>
<keyword evidence="2" id="KW-0472">Membrane</keyword>
<keyword evidence="2" id="KW-1133">Transmembrane helix</keyword>
<evidence type="ECO:0000313" key="5">
    <source>
        <dbReference type="Proteomes" id="UP000749559"/>
    </source>
</evidence>
<protein>
    <submittedName>
        <fullName evidence="4">Uncharacterized protein</fullName>
    </submittedName>
</protein>
<name>A0A8J1U1L7_OWEFU</name>
<comment type="caution">
    <text evidence="4">The sequence shown here is derived from an EMBL/GenBank/DDBJ whole genome shotgun (WGS) entry which is preliminary data.</text>
</comment>
<evidence type="ECO:0000256" key="1">
    <source>
        <dbReference type="SAM" id="MobiDB-lite"/>
    </source>
</evidence>
<dbReference type="Proteomes" id="UP000749559">
    <property type="component" value="Unassembled WGS sequence"/>
</dbReference>
<keyword evidence="5" id="KW-1185">Reference proteome</keyword>
<organism evidence="4 5">
    <name type="scientific">Owenia fusiformis</name>
    <name type="common">Polychaete worm</name>
    <dbReference type="NCBI Taxonomy" id="6347"/>
    <lineage>
        <taxon>Eukaryota</taxon>
        <taxon>Metazoa</taxon>
        <taxon>Spiralia</taxon>
        <taxon>Lophotrochozoa</taxon>
        <taxon>Annelida</taxon>
        <taxon>Polychaeta</taxon>
        <taxon>Sedentaria</taxon>
        <taxon>Canalipalpata</taxon>
        <taxon>Sabellida</taxon>
        <taxon>Oweniida</taxon>
        <taxon>Oweniidae</taxon>
        <taxon>Owenia</taxon>
    </lineage>
</organism>
<evidence type="ECO:0000256" key="2">
    <source>
        <dbReference type="SAM" id="Phobius"/>
    </source>
</evidence>
<feature type="chain" id="PRO_5043635900" evidence="3">
    <location>
        <begin position="21"/>
        <end position="415"/>
    </location>
</feature>
<feature type="signal peptide" evidence="3">
    <location>
        <begin position="1"/>
        <end position="20"/>
    </location>
</feature>